<evidence type="ECO:0000256" key="15">
    <source>
        <dbReference type="ARBA" id="ARBA00023180"/>
    </source>
</evidence>
<organism evidence="23 24">
    <name type="scientific">Dryobates pubescens</name>
    <name type="common">Downy woodpecker</name>
    <name type="synonym">Picoides pubescens</name>
    <dbReference type="NCBI Taxonomy" id="118200"/>
    <lineage>
        <taxon>Eukaryota</taxon>
        <taxon>Metazoa</taxon>
        <taxon>Chordata</taxon>
        <taxon>Craniata</taxon>
        <taxon>Vertebrata</taxon>
        <taxon>Euteleostomi</taxon>
        <taxon>Archelosauria</taxon>
        <taxon>Archosauria</taxon>
        <taxon>Dinosauria</taxon>
        <taxon>Saurischia</taxon>
        <taxon>Theropoda</taxon>
        <taxon>Coelurosauria</taxon>
        <taxon>Aves</taxon>
        <taxon>Neognathae</taxon>
        <taxon>Neoaves</taxon>
        <taxon>Telluraves</taxon>
        <taxon>Coraciimorphae</taxon>
        <taxon>Piciformes</taxon>
        <taxon>Picidae</taxon>
        <taxon>Dryobates</taxon>
    </lineage>
</organism>
<feature type="transmembrane region" description="Helical" evidence="21">
    <location>
        <begin position="1232"/>
        <end position="1250"/>
    </location>
</feature>
<dbReference type="Pfam" id="PF16905">
    <property type="entry name" value="GPHH"/>
    <property type="match status" value="1"/>
</dbReference>
<sequence length="1570" mass="178896">RPFEIIILLTIFANCVALAIYLPMPEDDTNIANSSLEKIEYAFLIFFAIEAMLKIIAYGFLFHTDAYLRNGWNVLDFSIVSLGLVTMTLEQVNAKQSGTPGGKGGFDVKALRAFRVLRPLRLVSGVPSLQVVLNSIIKAMVPLLHIALLVLFMIIIYAIVGQELFKGKMHKTCYYLGTDVIATVASEKPAPCTSSGHGRHCTINGTECRSGWPGPNNGITHFDNFGFAMLTVYQCITMEGWTEVLYWVNDAIGNEWPWIYFVSLILLGSFFVLNLVLGVLSGEFTKEREKAKSRGTFQKLREKQQLEEDLKGYMDWITHAEVMDSDRARGEGTNSAWPRTLGTRAGFLTLALEVTQGRRHLGRGSASLGSCATELLHLLCHPADRQWRRWNRMFRRKCRDVVKSKFFYWLVILMVALNTLSIASEHHFQPEWLTVIQDNANRVLLALFVAEMLLKMYALGLRQYFLSLFNRFDCFVVCSGILETILVELGTLSPLGISVLRCIRLLRIFKITRYWTSLSNLVASLLNSVRSIASLLLLLFLFIIVFALLGMQLFGGKFDFEDMEVRRSTFDNFPQALISVFQILTGEDWNAIMYDGIMAYGGPSFPGMLVCIYFIILFVCGNYILLNVFLAIAVDNLAEAESLTLAQKAKAEERKRRKMSRAQLLLSSPLRGYPEKSEDEKQMLAKKLEQKVKGEGIPTTAKVSAGGAGPRGAHGDDEEDEPEIPLSPRPRPLAELQLKEKAVPMPEASSFFIFSPTNKFRMLCHRIINATWFTNFILLFILLSSISLAAEDPIRAESFRNQVLRYFDIGFTSVFTVEIVLKMTAYGAFLHKGSFCRNSFNILDLLVVAVSLTSMGTESSTISVVKILRVLRVLRPLRAINRAKGLKHVVQCVFVAIKTIGNIVVVTTLLQFMFACIGVQLFKGKFYRCTDPSKMTEKECRGYFINYVDGDPTQIELQKRVWYHSNFHFNNVFSAMMSLFTVSTFEGWPELLYMAIDTNAEDAGPIYNYRVEIAMFFIIYIILIAFFMMNIFVGFVIVTFQEQGESEYKNCELDKNQRQCVQYALKARPLRRYIPKNPYQYHIWYVVTSSYFEYLMFFLILLNTICLGMQHYNQSEEMNHISDILNVAFTVLFTLEMILKLMAFKVKGYFGDPWNVFDFLIVIGSIIDVILSEIDVSVGCPPSLLCPQDSDDNSRVSITFFRLFRVMRLVKLLSRGEGVRTLLWTFIKSFQALPYVALLIVMLFFIYAVIGMQMFGKIAMVDGTEINRNNNFQTFPQAVLLLFRCATGEDWQEILLGCSYGKLCDPESDFAEGEEYTCGTGFAYFYFISFYMLCAFLIINLFVAVIMDNFDYLTRDWSILGPHHLDEFKRIWAEYDPEAKGRIKHLDVVTLLRRIQPPLGFGKFCPHRVACKRLVCMNMPLNSDGTVTFNATLFALVRTALKIKTEGNFEQANEELRAVIKKIWKRTSMKLLDQVIPPIGDDEVTVGKFYATFLIQEHFRKFMKRQEEYYGYRPKKNPVEIQAGLRSIEEEAAPEIHRAISGDLTAEEELERAMVEAAMEEGIYRVSAAL</sequence>
<dbReference type="InterPro" id="IPR014873">
    <property type="entry name" value="VDCC_a1su_IQ"/>
</dbReference>
<evidence type="ECO:0000256" key="9">
    <source>
        <dbReference type="ARBA" id="ARBA00022837"/>
    </source>
</evidence>
<keyword evidence="2" id="KW-0813">Transport</keyword>
<evidence type="ECO:0000256" key="2">
    <source>
        <dbReference type="ARBA" id="ARBA00022448"/>
    </source>
</evidence>
<feature type="binding site" evidence="17">
    <location>
        <position position="986"/>
    </location>
    <ligand>
        <name>Ca(2+)</name>
        <dbReference type="ChEBI" id="CHEBI:29108"/>
    </ligand>
</feature>
<evidence type="ECO:0000256" key="14">
    <source>
        <dbReference type="ARBA" id="ARBA00023157"/>
    </source>
</evidence>
<dbReference type="GO" id="GO:0008331">
    <property type="term" value="F:high voltage-gated calcium channel activity"/>
    <property type="evidence" value="ECO:0007669"/>
    <property type="project" value="TreeGrafter"/>
</dbReference>
<comment type="similarity">
    <text evidence="19">Belongs to the calcium channel alpha-1 subunit (TC 1.A.1.11) family.</text>
</comment>
<dbReference type="Gene3D" id="6.10.250.2500">
    <property type="match status" value="1"/>
</dbReference>
<feature type="transmembrane region" description="Helical" evidence="21">
    <location>
        <begin position="139"/>
        <end position="160"/>
    </location>
</feature>
<evidence type="ECO:0000256" key="1">
    <source>
        <dbReference type="ARBA" id="ARBA00004141"/>
    </source>
</evidence>
<dbReference type="GO" id="GO:0046872">
    <property type="term" value="F:metal ion binding"/>
    <property type="evidence" value="ECO:0007669"/>
    <property type="project" value="UniProtKB-KW"/>
</dbReference>
<feature type="transmembrane region" description="Helical" evidence="21">
    <location>
        <begin position="888"/>
        <end position="918"/>
    </location>
</feature>
<reference evidence="23 24" key="1">
    <citation type="submission" date="2014-04" db="EMBL/GenBank/DDBJ databases">
        <title>Genome evolution of avian class.</title>
        <authorList>
            <person name="Zhang G."/>
            <person name="Li C."/>
        </authorList>
    </citation>
    <scope>NUCLEOTIDE SEQUENCE [LARGE SCALE GENOMIC DNA]</scope>
    <source>
        <strain evidence="23">BGI_N307</strain>
    </source>
</reference>
<evidence type="ECO:0000256" key="19">
    <source>
        <dbReference type="RuleBase" id="RU003808"/>
    </source>
</evidence>
<keyword evidence="4 19" id="KW-0109">Calcium transport</keyword>
<dbReference type="PANTHER" id="PTHR45628:SF9">
    <property type="entry name" value="VOLTAGE-DEPENDENT L-TYPE CALCIUM CHANNEL SUBUNIT ALPHA-1S"/>
    <property type="match status" value="1"/>
</dbReference>
<keyword evidence="6 21" id="KW-0812">Transmembrane</keyword>
<dbReference type="GO" id="GO:0042383">
    <property type="term" value="C:sarcolemma"/>
    <property type="evidence" value="ECO:0007669"/>
    <property type="project" value="UniProtKB-ARBA"/>
</dbReference>
<evidence type="ECO:0000256" key="17">
    <source>
        <dbReference type="PIRSR" id="PIRSR602077-1"/>
    </source>
</evidence>
<dbReference type="Proteomes" id="UP000053875">
    <property type="component" value="Unassembled WGS sequence"/>
</dbReference>
<evidence type="ECO:0000256" key="7">
    <source>
        <dbReference type="ARBA" id="ARBA00022723"/>
    </source>
</evidence>
<evidence type="ECO:0000256" key="21">
    <source>
        <dbReference type="SAM" id="Phobius"/>
    </source>
</evidence>
<dbReference type="SUPFAM" id="SSF81324">
    <property type="entry name" value="Voltage-gated potassium channels"/>
    <property type="match status" value="4"/>
</dbReference>
<accession>A0A093G1K4</accession>
<protein>
    <recommendedName>
        <fullName evidence="19">Voltage-dependent L-type calcium channel subunit alpha</fullName>
    </recommendedName>
</protein>
<keyword evidence="7 17" id="KW-0479">Metal-binding</keyword>
<keyword evidence="5 19" id="KW-0107">Calcium channel</keyword>
<evidence type="ECO:0000256" key="10">
    <source>
        <dbReference type="ARBA" id="ARBA00022882"/>
    </source>
</evidence>
<dbReference type="Pfam" id="PF08763">
    <property type="entry name" value="Ca_chan_IQ"/>
    <property type="match status" value="1"/>
</dbReference>
<dbReference type="InterPro" id="IPR002077">
    <property type="entry name" value="VDCCAlpha1"/>
</dbReference>
<dbReference type="FunFam" id="1.20.120.350:FF:000010">
    <property type="entry name" value="Voltage-dependent L-type calcium channel subunit alpha"/>
    <property type="match status" value="1"/>
</dbReference>
<keyword evidence="14" id="KW-1015">Disulfide bond</keyword>
<feature type="transmembrane region" description="Helical" evidence="21">
    <location>
        <begin position="42"/>
        <end position="62"/>
    </location>
</feature>
<evidence type="ECO:0000256" key="16">
    <source>
        <dbReference type="ARBA" id="ARBA00023303"/>
    </source>
</evidence>
<dbReference type="InterPro" id="IPR027359">
    <property type="entry name" value="Volt_channel_dom_sf"/>
</dbReference>
<proteinExistence type="inferred from homology"/>
<keyword evidence="15 18" id="KW-0325">Glycoprotein</keyword>
<feature type="domain" description="Voltage-dependent calcium channel alpha-1 subunit IQ" evidence="22">
    <location>
        <begin position="1481"/>
        <end position="1514"/>
    </location>
</feature>
<evidence type="ECO:0000256" key="12">
    <source>
        <dbReference type="ARBA" id="ARBA00023065"/>
    </source>
</evidence>
<feature type="transmembrane region" description="Helical" evidence="21">
    <location>
        <begin position="443"/>
        <end position="461"/>
    </location>
</feature>
<dbReference type="InterPro" id="IPR031649">
    <property type="entry name" value="GPHH_dom"/>
</dbReference>
<feature type="transmembrane region" description="Helical" evidence="21">
    <location>
        <begin position="1324"/>
        <end position="1347"/>
    </location>
</feature>
<dbReference type="PANTHER" id="PTHR45628">
    <property type="entry name" value="VOLTAGE-DEPENDENT CALCIUM CHANNEL TYPE A SUBUNIT ALPHA-1"/>
    <property type="match status" value="1"/>
</dbReference>
<feature type="transmembrane region" description="Helical" evidence="21">
    <location>
        <begin position="967"/>
        <end position="985"/>
    </location>
</feature>
<dbReference type="FunFam" id="1.20.120.350:FF:000006">
    <property type="entry name" value="Voltage-dependent L-type calcium channel subunit alpha"/>
    <property type="match status" value="1"/>
</dbReference>
<keyword evidence="16" id="KW-0407">Ion channel</keyword>
<dbReference type="Pfam" id="PF00520">
    <property type="entry name" value="Ion_trans"/>
    <property type="match status" value="4"/>
</dbReference>
<keyword evidence="24" id="KW-1185">Reference proteome</keyword>
<feature type="transmembrane region" description="Helical" evidence="21">
    <location>
        <begin position="1013"/>
        <end position="1040"/>
    </location>
</feature>
<dbReference type="SMART" id="SM01062">
    <property type="entry name" value="Ca_chan_IQ"/>
    <property type="match status" value="1"/>
</dbReference>
<feature type="transmembrane region" description="Helical" evidence="21">
    <location>
        <begin position="809"/>
        <end position="830"/>
    </location>
</feature>
<evidence type="ECO:0000256" key="18">
    <source>
        <dbReference type="PIRSR" id="PIRSR602077-3"/>
    </source>
</evidence>
<keyword evidence="11 21" id="KW-1133">Transmembrane helix</keyword>
<dbReference type="FunFam" id="1.10.287.70:FF:000009">
    <property type="entry name" value="Voltage-dependent L-type calcium channel subunit alpha"/>
    <property type="match status" value="1"/>
</dbReference>
<dbReference type="Gene3D" id="1.20.120.350">
    <property type="entry name" value="Voltage-gated potassium channels. Chain C"/>
    <property type="match status" value="4"/>
</dbReference>
<keyword evidence="8" id="KW-0677">Repeat</keyword>
<evidence type="ECO:0000256" key="11">
    <source>
        <dbReference type="ARBA" id="ARBA00022989"/>
    </source>
</evidence>
<dbReference type="GO" id="GO:0098703">
    <property type="term" value="P:calcium ion import across plasma membrane"/>
    <property type="evidence" value="ECO:0007669"/>
    <property type="project" value="TreeGrafter"/>
</dbReference>
<dbReference type="Gene3D" id="6.10.250.2180">
    <property type="match status" value="1"/>
</dbReference>
<evidence type="ECO:0000256" key="5">
    <source>
        <dbReference type="ARBA" id="ARBA00022673"/>
    </source>
</evidence>
<feature type="non-terminal residue" evidence="23">
    <location>
        <position position="1"/>
    </location>
</feature>
<evidence type="ECO:0000256" key="8">
    <source>
        <dbReference type="ARBA" id="ARBA00022737"/>
    </source>
</evidence>
<dbReference type="PRINTS" id="PR01630">
    <property type="entry name" value="LVDCCALPHA1"/>
</dbReference>
<dbReference type="GO" id="GO:0005891">
    <property type="term" value="C:voltage-gated calcium channel complex"/>
    <property type="evidence" value="ECO:0007669"/>
    <property type="project" value="InterPro"/>
</dbReference>
<dbReference type="FunFam" id="1.10.238.10:FF:000063">
    <property type="entry name" value="Voltage-dependent N-type calcium channel subunit alpha"/>
    <property type="match status" value="1"/>
</dbReference>
<dbReference type="EMBL" id="KL215028">
    <property type="protein sequence ID" value="KFV62988.1"/>
    <property type="molecule type" value="Genomic_DNA"/>
</dbReference>
<feature type="transmembrane region" description="Helical" evidence="21">
    <location>
        <begin position="767"/>
        <end position="789"/>
    </location>
</feature>
<evidence type="ECO:0000256" key="3">
    <source>
        <dbReference type="ARBA" id="ARBA00022553"/>
    </source>
</evidence>
<feature type="binding site" evidence="17">
    <location>
        <position position="239"/>
    </location>
    <ligand>
        <name>Ca(2+)</name>
        <dbReference type="ChEBI" id="CHEBI:29108"/>
    </ligand>
</feature>
<keyword evidence="3" id="KW-0597">Phosphoprotein</keyword>
<dbReference type="InterPro" id="IPR050599">
    <property type="entry name" value="VDCC_alpha-1_subunit"/>
</dbReference>
<evidence type="ECO:0000256" key="6">
    <source>
        <dbReference type="ARBA" id="ARBA00022692"/>
    </source>
</evidence>
<feature type="transmembrane region" description="Helical" evidence="21">
    <location>
        <begin position="5"/>
        <end position="22"/>
    </location>
</feature>
<evidence type="ECO:0000256" key="4">
    <source>
        <dbReference type="ARBA" id="ARBA00022568"/>
    </source>
</evidence>
<dbReference type="FunFam" id="1.20.120.350:FF:000040">
    <property type="entry name" value="Voltage-dependent L-type calcium channel subunit alpha"/>
    <property type="match status" value="1"/>
</dbReference>
<dbReference type="InterPro" id="IPR005446">
    <property type="entry name" value="VDCC_L_a1su"/>
</dbReference>
<dbReference type="FunFam" id="1.20.120.350:FF:000001">
    <property type="entry name" value="Voltage-dependent L-type calcium channel subunit alpha"/>
    <property type="match status" value="1"/>
</dbReference>
<feature type="transmembrane region" description="Helical" evidence="21">
    <location>
        <begin position="406"/>
        <end position="423"/>
    </location>
</feature>
<evidence type="ECO:0000256" key="20">
    <source>
        <dbReference type="SAM" id="MobiDB-lite"/>
    </source>
</evidence>
<feature type="transmembrane region" description="Helical" evidence="21">
    <location>
        <begin position="1124"/>
        <end position="1144"/>
    </location>
</feature>
<keyword evidence="13 21" id="KW-0472">Membrane</keyword>
<keyword evidence="12" id="KW-0406">Ion transport</keyword>
<evidence type="ECO:0000256" key="13">
    <source>
        <dbReference type="ARBA" id="ARBA00023136"/>
    </source>
</evidence>
<feature type="transmembrane region" description="Helical" evidence="21">
    <location>
        <begin position="535"/>
        <end position="554"/>
    </location>
</feature>
<dbReference type="FunFam" id="1.10.287.70:FF:000007">
    <property type="entry name" value="Voltage-dependent L-type calcium channel subunit alpha"/>
    <property type="match status" value="1"/>
</dbReference>
<evidence type="ECO:0000259" key="22">
    <source>
        <dbReference type="SMART" id="SM01062"/>
    </source>
</evidence>
<dbReference type="PRINTS" id="PR00167">
    <property type="entry name" value="CACHANNEL"/>
</dbReference>
<feature type="non-terminal residue" evidence="23">
    <location>
        <position position="1570"/>
    </location>
</feature>
<dbReference type="Gene3D" id="1.10.287.70">
    <property type="match status" value="4"/>
</dbReference>
<dbReference type="InterPro" id="IPR005821">
    <property type="entry name" value="Ion_trans_dom"/>
</dbReference>
<feature type="transmembrane region" description="Helical" evidence="21">
    <location>
        <begin position="607"/>
        <end position="634"/>
    </location>
</feature>
<evidence type="ECO:0000313" key="24">
    <source>
        <dbReference type="Proteomes" id="UP000053875"/>
    </source>
</evidence>
<keyword evidence="9 17" id="KW-0106">Calcium</keyword>
<feature type="transmembrane region" description="Helical" evidence="21">
    <location>
        <begin position="258"/>
        <end position="280"/>
    </location>
</feature>
<feature type="region of interest" description="Disordered" evidence="20">
    <location>
        <begin position="692"/>
        <end position="731"/>
    </location>
</feature>
<feature type="transmembrane region" description="Helical" evidence="21">
    <location>
        <begin position="1091"/>
        <end position="1112"/>
    </location>
</feature>
<dbReference type="FunFam" id="1.10.287.70:FF:000021">
    <property type="entry name" value="Voltage-dependent L-type calcium channel subunit alpha"/>
    <property type="match status" value="1"/>
</dbReference>
<comment type="function">
    <text evidence="19">Voltage-sensitive calcium channels (VSCC) mediate the entry of calcium ions into excitable cells and are also involved in a variety of calcium-dependent processes, including muscle contraction, hormone or neurotransmitter release, gene expression, cell motility, cell division and cell death.</text>
</comment>
<feature type="binding site" evidence="17">
    <location>
        <position position="587"/>
    </location>
    <ligand>
        <name>Ca(2+)</name>
        <dbReference type="ChEBI" id="CHEBI:29108"/>
    </ligand>
</feature>
<name>A0A093G1K4_DRYPU</name>
<feature type="glycosylation site" description="N-linked (GlcNAc...) asparagine" evidence="18">
    <location>
        <position position="204"/>
    </location>
</feature>
<keyword evidence="10 19" id="KW-0851">Voltage-gated channel</keyword>
<dbReference type="STRING" id="118200.A0A093G1K4"/>
<gene>
    <name evidence="23" type="ORF">N307_11022</name>
</gene>
<evidence type="ECO:0000313" key="23">
    <source>
        <dbReference type="EMBL" id="KFV62988.1"/>
    </source>
</evidence>
<comment type="subcellular location">
    <subcellularLocation>
        <location evidence="1 19">Membrane</location>
        <topology evidence="1 19">Multi-pass membrane protein</topology>
    </subcellularLocation>
</comment>